<keyword evidence="5" id="KW-0833">Ubl conjugation pathway</keyword>
<dbReference type="GO" id="GO:0005829">
    <property type="term" value="C:cytosol"/>
    <property type="evidence" value="ECO:0007669"/>
    <property type="project" value="TreeGrafter"/>
</dbReference>
<evidence type="ECO:0000259" key="9">
    <source>
        <dbReference type="PROSITE" id="PS50235"/>
    </source>
</evidence>
<dbReference type="GO" id="GO:0006508">
    <property type="term" value="P:proteolysis"/>
    <property type="evidence" value="ECO:0007669"/>
    <property type="project" value="UniProtKB-KW"/>
</dbReference>
<comment type="similarity">
    <text evidence="2">Belongs to the peptidase C19 family.</text>
</comment>
<evidence type="ECO:0000256" key="5">
    <source>
        <dbReference type="ARBA" id="ARBA00022786"/>
    </source>
</evidence>
<dbReference type="GO" id="GO:0016579">
    <property type="term" value="P:protein deubiquitination"/>
    <property type="evidence" value="ECO:0007669"/>
    <property type="project" value="InterPro"/>
</dbReference>
<evidence type="ECO:0000256" key="7">
    <source>
        <dbReference type="ARBA" id="ARBA00022807"/>
    </source>
</evidence>
<organism evidence="10 11">
    <name type="scientific">Arxiozyma heterogenica</name>
    <dbReference type="NCBI Taxonomy" id="278026"/>
    <lineage>
        <taxon>Eukaryota</taxon>
        <taxon>Fungi</taxon>
        <taxon>Dikarya</taxon>
        <taxon>Ascomycota</taxon>
        <taxon>Saccharomycotina</taxon>
        <taxon>Saccharomycetes</taxon>
        <taxon>Saccharomycetales</taxon>
        <taxon>Saccharomycetaceae</taxon>
        <taxon>Arxiozyma</taxon>
    </lineage>
</organism>
<dbReference type="Gene3D" id="3.90.70.10">
    <property type="entry name" value="Cysteine proteinases"/>
    <property type="match status" value="1"/>
</dbReference>
<gene>
    <name evidence="10" type="ORF">RI543_001762</name>
</gene>
<feature type="compositionally biased region" description="Acidic residues" evidence="8">
    <location>
        <begin position="243"/>
        <end position="266"/>
    </location>
</feature>
<keyword evidence="11" id="KW-1185">Reference proteome</keyword>
<accession>A0AAN7WMN6</accession>
<feature type="compositionally biased region" description="Acidic residues" evidence="8">
    <location>
        <begin position="118"/>
        <end position="128"/>
    </location>
</feature>
<evidence type="ECO:0000256" key="8">
    <source>
        <dbReference type="SAM" id="MobiDB-lite"/>
    </source>
</evidence>
<dbReference type="GO" id="GO:0005634">
    <property type="term" value="C:nucleus"/>
    <property type="evidence" value="ECO:0007669"/>
    <property type="project" value="TreeGrafter"/>
</dbReference>
<dbReference type="InterPro" id="IPR050164">
    <property type="entry name" value="Peptidase_C19"/>
</dbReference>
<evidence type="ECO:0000313" key="11">
    <source>
        <dbReference type="Proteomes" id="UP001306508"/>
    </source>
</evidence>
<evidence type="ECO:0000256" key="1">
    <source>
        <dbReference type="ARBA" id="ARBA00000707"/>
    </source>
</evidence>
<sequence length="847" mass="96347">MTTNDNIKPLVDRILMNPLQFIQVANDTDTNKGSGVSSETIKNTSYIVIGKGKSNGIENNNVDQKADNIKVHSENNVVKESEKIVKPKSMAEALAMYNKSDKKTNKKRAGKKLSLTQDDYDNNLDDNNDNAGNNVQNCEPDSNNFSEVVIKKDANQLNMEKNNEDKEIEESDEDDMDYQDEETDSDDFSDSDSMSSNDSIDKPMSHTQHNNMMEEDVGEDVGEALEIIRKETTVGKGVNSNISEDDEDSNGNDSDDSNNEEVEEEKQEDKNEKINRNDKVLESERIGFLEESIVYEIEKEKRKENNPCDAAIQKYNENITFENMKQDDEDLKHKLPFNKREEVAKSNAELEGFYQFNENIADEGSILPSKIIKNWGAEMSALKPRGLLNHGVTCYTNAAVQAMLHIPSVQHYLWDVLRGKYVDIIKPTSVTMTLAETSKKMWFPNDKLKKKLSSYINLNKLINRLEDINCMMSEWQQEDSHEYFMSLMSRLQEDSVPKGHKMTESVVYDIFGGLLKQLVTCKSCGGISKTEQPFYDLSLHLKGKKSGINENTSSNTSINDDSIVSLVDSKTNLVNDKSNDIKDENVSGSISGNDKDIDIRKHTDNTNQSQPSISRKFSIEKSIRDFFSPELIKVDNEQKGYVCEKCHRTTNAVKRNSILRAPETLLVHLKKFRFNGTSSSKMKQAVSYPMFLDLTEYCDKESIPAGKKQLPLKYQLISVVVHEGRSLSSGHYITHCKQPDGSWATYDDEYINKITERDVLREPNAYYLIYTRLTPKSIKLKDTLPKEKIAGLPYIKSKNNKNGNTDKFRGQNNNKNSTNMNSNILSLANNNKGRKKWKKNKKRKLNK</sequence>
<reference evidence="11" key="1">
    <citation type="submission" date="2023-07" db="EMBL/GenBank/DDBJ databases">
        <title>A draft genome of Kazachstania heterogenica Y-27499.</title>
        <authorList>
            <person name="Donic C."/>
            <person name="Kralova J.S."/>
            <person name="Fidel L."/>
            <person name="Ben-Dor S."/>
            <person name="Jung S."/>
        </authorList>
    </citation>
    <scope>NUCLEOTIDE SEQUENCE [LARGE SCALE GENOMIC DNA]</scope>
    <source>
        <strain evidence="11">Y27499</strain>
    </source>
</reference>
<dbReference type="EC" id="3.4.19.12" evidence="3"/>
<dbReference type="InterPro" id="IPR038765">
    <property type="entry name" value="Papain-like_cys_pep_sf"/>
</dbReference>
<evidence type="ECO:0000313" key="10">
    <source>
        <dbReference type="EMBL" id="KAK5780640.1"/>
    </source>
</evidence>
<dbReference type="InterPro" id="IPR018200">
    <property type="entry name" value="USP_CS"/>
</dbReference>
<keyword evidence="4" id="KW-0645">Protease</keyword>
<dbReference type="AlphaFoldDB" id="A0AAN7WMN6"/>
<feature type="compositionally biased region" description="Basic and acidic residues" evidence="8">
    <location>
        <begin position="593"/>
        <end position="604"/>
    </location>
</feature>
<dbReference type="SUPFAM" id="SSF54001">
    <property type="entry name" value="Cysteine proteinases"/>
    <property type="match status" value="1"/>
</dbReference>
<feature type="compositionally biased region" description="Basic and acidic residues" evidence="8">
    <location>
        <begin position="267"/>
        <end position="276"/>
    </location>
</feature>
<dbReference type="InterPro" id="IPR001394">
    <property type="entry name" value="Peptidase_C19_UCH"/>
</dbReference>
<feature type="domain" description="USP" evidence="9">
    <location>
        <begin position="385"/>
        <end position="773"/>
    </location>
</feature>
<feature type="compositionally biased region" description="Acidic residues" evidence="8">
    <location>
        <begin position="166"/>
        <end position="190"/>
    </location>
</feature>
<dbReference type="PANTHER" id="PTHR24006">
    <property type="entry name" value="UBIQUITIN CARBOXYL-TERMINAL HYDROLASE"/>
    <property type="match status" value="1"/>
</dbReference>
<dbReference type="PROSITE" id="PS00973">
    <property type="entry name" value="USP_2"/>
    <property type="match status" value="1"/>
</dbReference>
<keyword evidence="7" id="KW-0788">Thiol protease</keyword>
<dbReference type="Proteomes" id="UP001306508">
    <property type="component" value="Unassembled WGS sequence"/>
</dbReference>
<feature type="compositionally biased region" description="Basic residues" evidence="8">
    <location>
        <begin position="832"/>
        <end position="847"/>
    </location>
</feature>
<feature type="region of interest" description="Disordered" evidence="8">
    <location>
        <begin position="577"/>
        <end position="612"/>
    </location>
</feature>
<keyword evidence="6" id="KW-0378">Hydrolase</keyword>
<dbReference type="Pfam" id="PF00443">
    <property type="entry name" value="UCH"/>
    <property type="match status" value="1"/>
</dbReference>
<evidence type="ECO:0000256" key="4">
    <source>
        <dbReference type="ARBA" id="ARBA00022670"/>
    </source>
</evidence>
<evidence type="ECO:0000256" key="2">
    <source>
        <dbReference type="ARBA" id="ARBA00009085"/>
    </source>
</evidence>
<feature type="region of interest" description="Disordered" evidence="8">
    <location>
        <begin position="97"/>
        <end position="216"/>
    </location>
</feature>
<evidence type="ECO:0000256" key="3">
    <source>
        <dbReference type="ARBA" id="ARBA00012759"/>
    </source>
</evidence>
<dbReference type="InterPro" id="IPR028889">
    <property type="entry name" value="USP"/>
</dbReference>
<dbReference type="EMBL" id="JAWIZZ010000040">
    <property type="protein sequence ID" value="KAK5780640.1"/>
    <property type="molecule type" value="Genomic_DNA"/>
</dbReference>
<protein>
    <recommendedName>
        <fullName evidence="3">ubiquitinyl hydrolase 1</fullName>
        <ecNumber evidence="3">3.4.19.12</ecNumber>
    </recommendedName>
</protein>
<dbReference type="PANTHER" id="PTHR24006:SF758">
    <property type="entry name" value="UBIQUITIN CARBOXYL-TERMINAL HYDROLASE 36"/>
    <property type="match status" value="1"/>
</dbReference>
<proteinExistence type="inferred from homology"/>
<dbReference type="PROSITE" id="PS50235">
    <property type="entry name" value="USP_3"/>
    <property type="match status" value="1"/>
</dbReference>
<comment type="caution">
    <text evidence="10">The sequence shown here is derived from an EMBL/GenBank/DDBJ whole genome shotgun (WGS) entry which is preliminary data.</text>
</comment>
<comment type="catalytic activity">
    <reaction evidence="1">
        <text>Thiol-dependent hydrolysis of ester, thioester, amide, peptide and isopeptide bonds formed by the C-terminal Gly of ubiquitin (a 76-residue protein attached to proteins as an intracellular targeting signal).</text>
        <dbReference type="EC" id="3.4.19.12"/>
    </reaction>
</comment>
<evidence type="ECO:0000256" key="6">
    <source>
        <dbReference type="ARBA" id="ARBA00022801"/>
    </source>
</evidence>
<feature type="region of interest" description="Disordered" evidence="8">
    <location>
        <begin position="795"/>
        <end position="847"/>
    </location>
</feature>
<dbReference type="GO" id="GO:0004843">
    <property type="term" value="F:cysteine-type deubiquitinase activity"/>
    <property type="evidence" value="ECO:0007669"/>
    <property type="project" value="UniProtKB-EC"/>
</dbReference>
<feature type="compositionally biased region" description="Low complexity" evidence="8">
    <location>
        <begin position="812"/>
        <end position="823"/>
    </location>
</feature>
<feature type="region of interest" description="Disordered" evidence="8">
    <location>
        <begin position="235"/>
        <end position="276"/>
    </location>
</feature>
<name>A0AAN7WMN6_9SACH</name>